<evidence type="ECO:0000256" key="3">
    <source>
        <dbReference type="ARBA" id="ARBA00023212"/>
    </source>
</evidence>
<comment type="subcellular location">
    <subcellularLocation>
        <location evidence="1">Cytoplasm</location>
        <location evidence="1">Cytoskeleton</location>
        <location evidence="1">Microtubule organizing center</location>
        <location evidence="1">Centrosome</location>
    </subcellularLocation>
</comment>
<evidence type="ECO:0000256" key="5">
    <source>
        <dbReference type="ARBA" id="ARBA00035693"/>
    </source>
</evidence>
<proteinExistence type="inferred from homology"/>
<dbReference type="InterPro" id="IPR029358">
    <property type="entry name" value="CFAP96"/>
</dbReference>
<dbReference type="GO" id="GO:0005813">
    <property type="term" value="C:centrosome"/>
    <property type="evidence" value="ECO:0007669"/>
    <property type="project" value="UniProtKB-SubCell"/>
</dbReference>
<dbReference type="EMBL" id="JAMKFB020000014">
    <property type="protein sequence ID" value="KAL0175745.1"/>
    <property type="molecule type" value="Genomic_DNA"/>
</dbReference>
<protein>
    <recommendedName>
        <fullName evidence="5">Cilia-and flagella-associated protein 96</fullName>
    </recommendedName>
</protein>
<evidence type="ECO:0000313" key="6">
    <source>
        <dbReference type="EMBL" id="KAL0175745.1"/>
    </source>
</evidence>
<keyword evidence="7" id="KW-1185">Reference proteome</keyword>
<dbReference type="PANTHER" id="PTHR31144">
    <property type="entry name" value="UPF0602 PROTEIN C4ORF47"/>
    <property type="match status" value="1"/>
</dbReference>
<gene>
    <name evidence="6" type="ORF">M9458_028075</name>
</gene>
<keyword evidence="3" id="KW-0206">Cytoskeleton</keyword>
<dbReference type="Proteomes" id="UP001529510">
    <property type="component" value="Unassembled WGS sequence"/>
</dbReference>
<comment type="similarity">
    <text evidence="4">Belongs to the CFAP96 family.</text>
</comment>
<dbReference type="Pfam" id="PF15239">
    <property type="entry name" value="CFAP96-like"/>
    <property type="match status" value="1"/>
</dbReference>
<name>A0ABD0PPN1_CIRMR</name>
<comment type="caution">
    <text evidence="6">The sequence shown here is derived from an EMBL/GenBank/DDBJ whole genome shotgun (WGS) entry which is preliminary data.</text>
</comment>
<evidence type="ECO:0000313" key="7">
    <source>
        <dbReference type="Proteomes" id="UP001529510"/>
    </source>
</evidence>
<keyword evidence="2" id="KW-0963">Cytoplasm</keyword>
<dbReference type="AlphaFoldDB" id="A0ABD0PPN1"/>
<sequence>MLSGGAKSKSALQAGYFDTQFKRIFEREAFTDPVKIERQYRIQQSKKNIGKAFLPSNGEKK</sequence>
<organism evidence="6 7">
    <name type="scientific">Cirrhinus mrigala</name>
    <name type="common">Mrigala</name>
    <dbReference type="NCBI Taxonomy" id="683832"/>
    <lineage>
        <taxon>Eukaryota</taxon>
        <taxon>Metazoa</taxon>
        <taxon>Chordata</taxon>
        <taxon>Craniata</taxon>
        <taxon>Vertebrata</taxon>
        <taxon>Euteleostomi</taxon>
        <taxon>Actinopterygii</taxon>
        <taxon>Neopterygii</taxon>
        <taxon>Teleostei</taxon>
        <taxon>Ostariophysi</taxon>
        <taxon>Cypriniformes</taxon>
        <taxon>Cyprinidae</taxon>
        <taxon>Labeoninae</taxon>
        <taxon>Labeonini</taxon>
        <taxon>Cirrhinus</taxon>
    </lineage>
</organism>
<accession>A0ABD0PPN1</accession>
<evidence type="ECO:0000256" key="2">
    <source>
        <dbReference type="ARBA" id="ARBA00022490"/>
    </source>
</evidence>
<evidence type="ECO:0000256" key="4">
    <source>
        <dbReference type="ARBA" id="ARBA00035656"/>
    </source>
</evidence>
<feature type="non-terminal residue" evidence="6">
    <location>
        <position position="61"/>
    </location>
</feature>
<dbReference type="PANTHER" id="PTHR31144:SF1">
    <property type="entry name" value="UPF0602 PROTEIN C4ORF47"/>
    <property type="match status" value="1"/>
</dbReference>
<evidence type="ECO:0000256" key="1">
    <source>
        <dbReference type="ARBA" id="ARBA00004300"/>
    </source>
</evidence>
<reference evidence="6 7" key="1">
    <citation type="submission" date="2024-05" db="EMBL/GenBank/DDBJ databases">
        <title>Genome sequencing and assembly of Indian major carp, Cirrhinus mrigala (Hamilton, 1822).</title>
        <authorList>
            <person name="Mohindra V."/>
            <person name="Chowdhury L.M."/>
            <person name="Lal K."/>
            <person name="Jena J.K."/>
        </authorList>
    </citation>
    <scope>NUCLEOTIDE SEQUENCE [LARGE SCALE GENOMIC DNA]</scope>
    <source>
        <strain evidence="6">CM1030</strain>
        <tissue evidence="6">Blood</tissue>
    </source>
</reference>